<keyword evidence="2" id="KW-1133">Transmembrane helix</keyword>
<feature type="region of interest" description="Disordered" evidence="1">
    <location>
        <begin position="84"/>
        <end position="104"/>
    </location>
</feature>
<comment type="caution">
    <text evidence="3">The sequence shown here is derived from an EMBL/GenBank/DDBJ whole genome shotgun (WGS) entry which is preliminary data.</text>
</comment>
<dbReference type="AlphaFoldDB" id="A0AAP2CPF8"/>
<dbReference type="RefSeq" id="WP_327792291.1">
    <property type="nucleotide sequence ID" value="NZ_JADQAZ010000001.1"/>
</dbReference>
<evidence type="ECO:0000313" key="3">
    <source>
        <dbReference type="EMBL" id="MBT0956076.1"/>
    </source>
</evidence>
<reference evidence="3 4" key="1">
    <citation type="journal article" date="2021" name="Arch. Microbiol.">
        <title>Harenicola maris gen. nov., sp. nov. isolated from the Sea of Japan shallow sediments.</title>
        <authorList>
            <person name="Romanenko L.A."/>
            <person name="Kurilenko V.V."/>
            <person name="Chernysheva N.Y."/>
            <person name="Tekutyeva L.A."/>
            <person name="Velansky P.V."/>
            <person name="Svetashev V.I."/>
            <person name="Isaeva M.P."/>
        </authorList>
    </citation>
    <scope>NUCLEOTIDE SEQUENCE [LARGE SCALE GENOMIC DNA]</scope>
    <source>
        <strain evidence="3 4">KMM 3653</strain>
    </source>
</reference>
<gene>
    <name evidence="3" type="ORF">IV417_01640</name>
</gene>
<organism evidence="3 4">
    <name type="scientific">Harenicola maris</name>
    <dbReference type="NCBI Taxonomy" id="2841044"/>
    <lineage>
        <taxon>Bacteria</taxon>
        <taxon>Pseudomonadati</taxon>
        <taxon>Pseudomonadota</taxon>
        <taxon>Alphaproteobacteria</taxon>
        <taxon>Rhodobacterales</taxon>
        <taxon>Paracoccaceae</taxon>
        <taxon>Harenicola</taxon>
    </lineage>
</organism>
<feature type="transmembrane region" description="Helical" evidence="2">
    <location>
        <begin position="137"/>
        <end position="157"/>
    </location>
</feature>
<evidence type="ECO:0008006" key="5">
    <source>
        <dbReference type="Google" id="ProtNLM"/>
    </source>
</evidence>
<dbReference type="Proteomes" id="UP001315686">
    <property type="component" value="Unassembled WGS sequence"/>
</dbReference>
<proteinExistence type="predicted"/>
<accession>A0AAP2CPF8</accession>
<protein>
    <recommendedName>
        <fullName evidence="5">DUF3592 domain-containing protein</fullName>
    </recommendedName>
</protein>
<feature type="compositionally biased region" description="Basic and acidic residues" evidence="1">
    <location>
        <begin position="85"/>
        <end position="97"/>
    </location>
</feature>
<evidence type="ECO:0000313" key="4">
    <source>
        <dbReference type="Proteomes" id="UP001315686"/>
    </source>
</evidence>
<sequence>MGGTRRRMFGAFGGWLGIGLVVLAVAIGFGSRFAGRKGAELDAHGMTVAAVLTGVETRRERVSGAGADAEYKLRTTFDFAFDAGPHGRIEGQRKRDGGNTSLGGAREVGDRFDLRYLKTDPSVYEIGVGTAARSGKIMGGVAVVLLVVGLGAVGWALSRSAKARGLPGRAAPLRAVVKAGPVQTAKGADRPMPVHWEEPDGQRGRSLSRMTLAAGRPALGSEITVYREGRLSLWARDLGEG</sequence>
<feature type="transmembrane region" description="Helical" evidence="2">
    <location>
        <begin position="12"/>
        <end position="31"/>
    </location>
</feature>
<evidence type="ECO:0000256" key="1">
    <source>
        <dbReference type="SAM" id="MobiDB-lite"/>
    </source>
</evidence>
<keyword evidence="2" id="KW-0472">Membrane</keyword>
<keyword evidence="4" id="KW-1185">Reference proteome</keyword>
<evidence type="ECO:0000256" key="2">
    <source>
        <dbReference type="SAM" id="Phobius"/>
    </source>
</evidence>
<name>A0AAP2CPF8_9RHOB</name>
<dbReference type="EMBL" id="JADQAZ010000001">
    <property type="protein sequence ID" value="MBT0956076.1"/>
    <property type="molecule type" value="Genomic_DNA"/>
</dbReference>
<keyword evidence="2" id="KW-0812">Transmembrane</keyword>
<feature type="region of interest" description="Disordered" evidence="1">
    <location>
        <begin position="182"/>
        <end position="203"/>
    </location>
</feature>